<protein>
    <recommendedName>
        <fullName evidence="1">DUF1508 domain-containing protein</fullName>
    </recommendedName>
</protein>
<dbReference type="Pfam" id="PF07411">
    <property type="entry name" value="DUF1508"/>
    <property type="match status" value="2"/>
</dbReference>
<dbReference type="InterPro" id="IPR051141">
    <property type="entry name" value="UPF0339_domain"/>
</dbReference>
<dbReference type="OrthoDB" id="9802792at2"/>
<comment type="caution">
    <text evidence="2">The sequence shown here is derived from an EMBL/GenBank/DDBJ whole genome shotgun (WGS) entry which is preliminary data.</text>
</comment>
<dbReference type="PANTHER" id="PTHR40606:SF1">
    <property type="entry name" value="UPF0339 PROTEIN YEGP"/>
    <property type="match status" value="1"/>
</dbReference>
<dbReference type="InterPro" id="IPR010879">
    <property type="entry name" value="DUF1508"/>
</dbReference>
<name>A0A562TDY5_CHIJA</name>
<dbReference type="SUPFAM" id="SSF160113">
    <property type="entry name" value="YegP-like"/>
    <property type="match status" value="2"/>
</dbReference>
<organism evidence="2 3">
    <name type="scientific">Chitinophaga japonensis</name>
    <name type="common">Flexibacter japonensis</name>
    <dbReference type="NCBI Taxonomy" id="104662"/>
    <lineage>
        <taxon>Bacteria</taxon>
        <taxon>Pseudomonadati</taxon>
        <taxon>Bacteroidota</taxon>
        <taxon>Chitinophagia</taxon>
        <taxon>Chitinophagales</taxon>
        <taxon>Chitinophagaceae</taxon>
        <taxon>Chitinophaga</taxon>
    </lineage>
</organism>
<dbReference type="EMBL" id="VLLG01000002">
    <property type="protein sequence ID" value="TWI91286.1"/>
    <property type="molecule type" value="Genomic_DNA"/>
</dbReference>
<dbReference type="InterPro" id="IPR036913">
    <property type="entry name" value="YegP-like_sf"/>
</dbReference>
<feature type="domain" description="DUF1508" evidence="1">
    <location>
        <begin position="60"/>
        <end position="107"/>
    </location>
</feature>
<sequence length="114" mass="12341">MSKFVITKSSNEELRFKLKAGNGEPILASEGYTSKAACMNGIESVRENSQKEERFEKKTASNGKHYFVLKAGNGQVIGSSEMYESTSGRDNGIASVMKNAPQAAIEDETVLTAN</sequence>
<dbReference type="Proteomes" id="UP000316778">
    <property type="component" value="Unassembled WGS sequence"/>
</dbReference>
<feature type="domain" description="DUF1508" evidence="1">
    <location>
        <begin position="10"/>
        <end position="56"/>
    </location>
</feature>
<dbReference type="AlphaFoldDB" id="A0A562TDY5"/>
<gene>
    <name evidence="2" type="ORF">LX66_0651</name>
</gene>
<dbReference type="PANTHER" id="PTHR40606">
    <property type="match status" value="1"/>
</dbReference>
<evidence type="ECO:0000259" key="1">
    <source>
        <dbReference type="Pfam" id="PF07411"/>
    </source>
</evidence>
<dbReference type="Gene3D" id="2.30.29.80">
    <property type="match status" value="1"/>
</dbReference>
<accession>A0A562TDY5</accession>
<evidence type="ECO:0000313" key="2">
    <source>
        <dbReference type="EMBL" id="TWI91286.1"/>
    </source>
</evidence>
<proteinExistence type="predicted"/>
<dbReference type="RefSeq" id="WP_145710441.1">
    <property type="nucleotide sequence ID" value="NZ_BAAAFY010000001.1"/>
</dbReference>
<reference evidence="2 3" key="1">
    <citation type="journal article" date="2013" name="Stand. Genomic Sci.">
        <title>Genomic Encyclopedia of Type Strains, Phase I: The one thousand microbial genomes (KMG-I) project.</title>
        <authorList>
            <person name="Kyrpides N.C."/>
            <person name="Woyke T."/>
            <person name="Eisen J.A."/>
            <person name="Garrity G."/>
            <person name="Lilburn T.G."/>
            <person name="Beck B.J."/>
            <person name="Whitman W.B."/>
            <person name="Hugenholtz P."/>
            <person name="Klenk H.P."/>
        </authorList>
    </citation>
    <scope>NUCLEOTIDE SEQUENCE [LARGE SCALE GENOMIC DNA]</scope>
    <source>
        <strain evidence="2 3">DSM 13484</strain>
    </source>
</reference>
<evidence type="ECO:0000313" key="3">
    <source>
        <dbReference type="Proteomes" id="UP000316778"/>
    </source>
</evidence>
<keyword evidence="3" id="KW-1185">Reference proteome</keyword>